<evidence type="ECO:0000256" key="1">
    <source>
        <dbReference type="SAM" id="MobiDB-lite"/>
    </source>
</evidence>
<proteinExistence type="predicted"/>
<evidence type="ECO:0008006" key="4">
    <source>
        <dbReference type="Google" id="ProtNLM"/>
    </source>
</evidence>
<name>A0ABW2TUK9_9PSEU</name>
<keyword evidence="3" id="KW-1185">Reference proteome</keyword>
<organism evidence="2 3">
    <name type="scientific">Actinokineospora soli</name>
    <dbReference type="NCBI Taxonomy" id="1048753"/>
    <lineage>
        <taxon>Bacteria</taxon>
        <taxon>Bacillati</taxon>
        <taxon>Actinomycetota</taxon>
        <taxon>Actinomycetes</taxon>
        <taxon>Pseudonocardiales</taxon>
        <taxon>Pseudonocardiaceae</taxon>
        <taxon>Actinokineospora</taxon>
    </lineage>
</organism>
<dbReference type="EMBL" id="JBHTEY010000004">
    <property type="protein sequence ID" value="MFC7617161.1"/>
    <property type="molecule type" value="Genomic_DNA"/>
</dbReference>
<sequence>MALRKSTRRVGLVALAAARPPVCSSPRPRSPGRSTTRPRPFPPATATSSARSRPTSTSTRSSCSRSTRPSTGSCTRPPTATARPSR</sequence>
<protein>
    <recommendedName>
        <fullName evidence="4">Secreted protein</fullName>
    </recommendedName>
</protein>
<comment type="caution">
    <text evidence="2">The sequence shown here is derived from an EMBL/GenBank/DDBJ whole genome shotgun (WGS) entry which is preliminary data.</text>
</comment>
<dbReference type="Proteomes" id="UP001596512">
    <property type="component" value="Unassembled WGS sequence"/>
</dbReference>
<reference evidence="3" key="1">
    <citation type="journal article" date="2019" name="Int. J. Syst. Evol. Microbiol.">
        <title>The Global Catalogue of Microorganisms (GCM) 10K type strain sequencing project: providing services to taxonomists for standard genome sequencing and annotation.</title>
        <authorList>
            <consortium name="The Broad Institute Genomics Platform"/>
            <consortium name="The Broad Institute Genome Sequencing Center for Infectious Disease"/>
            <person name="Wu L."/>
            <person name="Ma J."/>
        </authorList>
    </citation>
    <scope>NUCLEOTIDE SEQUENCE [LARGE SCALE GENOMIC DNA]</scope>
    <source>
        <strain evidence="3">JCM 17695</strain>
    </source>
</reference>
<accession>A0ABW2TUK9</accession>
<feature type="compositionally biased region" description="Low complexity" evidence="1">
    <location>
        <begin position="9"/>
        <end position="79"/>
    </location>
</feature>
<evidence type="ECO:0000313" key="3">
    <source>
        <dbReference type="Proteomes" id="UP001596512"/>
    </source>
</evidence>
<feature type="region of interest" description="Disordered" evidence="1">
    <location>
        <begin position="1"/>
        <end position="86"/>
    </location>
</feature>
<gene>
    <name evidence="2" type="ORF">ACFQV2_30800</name>
</gene>
<evidence type="ECO:0000313" key="2">
    <source>
        <dbReference type="EMBL" id="MFC7617161.1"/>
    </source>
</evidence>